<protein>
    <recommendedName>
        <fullName evidence="8">Radical SAM core domain-containing protein</fullName>
    </recommendedName>
</protein>
<evidence type="ECO:0000259" key="8">
    <source>
        <dbReference type="PROSITE" id="PS51918"/>
    </source>
</evidence>
<gene>
    <name evidence="9" type="ORF">LCGC14_0347800</name>
</gene>
<dbReference type="InterPro" id="IPR024924">
    <property type="entry name" value="7-CO-7-deazaguanine_synth-like"/>
</dbReference>
<dbReference type="InterPro" id="IPR013785">
    <property type="entry name" value="Aldolase_TIM"/>
</dbReference>
<evidence type="ECO:0000256" key="2">
    <source>
        <dbReference type="ARBA" id="ARBA00022691"/>
    </source>
</evidence>
<dbReference type="GO" id="GO:0046872">
    <property type="term" value="F:metal ion binding"/>
    <property type="evidence" value="ECO:0007669"/>
    <property type="project" value="UniProtKB-KW"/>
</dbReference>
<dbReference type="InterPro" id="IPR058240">
    <property type="entry name" value="rSAM_sf"/>
</dbReference>
<dbReference type="AlphaFoldDB" id="A0A0F9WJQ9"/>
<organism evidence="9">
    <name type="scientific">marine sediment metagenome</name>
    <dbReference type="NCBI Taxonomy" id="412755"/>
    <lineage>
        <taxon>unclassified sequences</taxon>
        <taxon>metagenomes</taxon>
        <taxon>ecological metagenomes</taxon>
    </lineage>
</organism>
<feature type="domain" description="Radical SAM core" evidence="8">
    <location>
        <begin position="23"/>
        <end position="225"/>
    </location>
</feature>
<sequence>MTLIDTEIKVSELFTSIQGEGNYAGFPTTFIRLFGCPLRCSWCDSKYTWDNKSRWELYSLQDILRYTLRQKSKYVCLTGGEPLADYNLEPSRLICERISPHRSISVETSGCFMLPGWRNLVESWVWDVKLPGSGMFEENELDELSKLGFKDQVKFIVKDSTDFEQALAIYKEYKLSSVSGLTILWAPVYNELDLKWFAAKVIALGENNRLSIQVHKLIWREKRGK</sequence>
<dbReference type="Pfam" id="PF04055">
    <property type="entry name" value="Radical_SAM"/>
    <property type="match status" value="1"/>
</dbReference>
<dbReference type="PANTHER" id="PTHR42836">
    <property type="entry name" value="7-CARBOXY-7-DEAZAGUANINE SYNTHASE"/>
    <property type="match status" value="1"/>
</dbReference>
<evidence type="ECO:0000256" key="7">
    <source>
        <dbReference type="ARBA" id="ARBA00023239"/>
    </source>
</evidence>
<keyword evidence="4" id="KW-0460">Magnesium</keyword>
<keyword evidence="6" id="KW-0411">Iron-sulfur</keyword>
<evidence type="ECO:0000313" key="9">
    <source>
        <dbReference type="EMBL" id="KKN78713.1"/>
    </source>
</evidence>
<dbReference type="HAMAP" id="MF_00917">
    <property type="entry name" value="QueE"/>
    <property type="match status" value="1"/>
</dbReference>
<dbReference type="PROSITE" id="PS51918">
    <property type="entry name" value="RADICAL_SAM"/>
    <property type="match status" value="1"/>
</dbReference>
<keyword evidence="1" id="KW-0004">4Fe-4S</keyword>
<name>A0A0F9WJQ9_9ZZZZ</name>
<keyword evidence="7" id="KW-0456">Lyase</keyword>
<evidence type="ECO:0000256" key="5">
    <source>
        <dbReference type="ARBA" id="ARBA00023004"/>
    </source>
</evidence>
<dbReference type="Gene3D" id="3.20.20.70">
    <property type="entry name" value="Aldolase class I"/>
    <property type="match status" value="1"/>
</dbReference>
<keyword evidence="3" id="KW-0479">Metal-binding</keyword>
<evidence type="ECO:0000256" key="1">
    <source>
        <dbReference type="ARBA" id="ARBA00022485"/>
    </source>
</evidence>
<dbReference type="SFLD" id="SFLDS00029">
    <property type="entry name" value="Radical_SAM"/>
    <property type="match status" value="1"/>
</dbReference>
<dbReference type="PANTHER" id="PTHR42836:SF1">
    <property type="entry name" value="7-CARBOXY-7-DEAZAGUANINE SYNTHASE"/>
    <property type="match status" value="1"/>
</dbReference>
<dbReference type="GO" id="GO:0016829">
    <property type="term" value="F:lyase activity"/>
    <property type="evidence" value="ECO:0007669"/>
    <property type="project" value="UniProtKB-KW"/>
</dbReference>
<dbReference type="EMBL" id="LAZR01000258">
    <property type="protein sequence ID" value="KKN78713.1"/>
    <property type="molecule type" value="Genomic_DNA"/>
</dbReference>
<reference evidence="9" key="1">
    <citation type="journal article" date="2015" name="Nature">
        <title>Complex archaea that bridge the gap between prokaryotes and eukaryotes.</title>
        <authorList>
            <person name="Spang A."/>
            <person name="Saw J.H."/>
            <person name="Jorgensen S.L."/>
            <person name="Zaremba-Niedzwiedzka K."/>
            <person name="Martijn J."/>
            <person name="Lind A.E."/>
            <person name="van Eijk R."/>
            <person name="Schleper C."/>
            <person name="Guy L."/>
            <person name="Ettema T.J."/>
        </authorList>
    </citation>
    <scope>NUCLEOTIDE SEQUENCE</scope>
</reference>
<comment type="caution">
    <text evidence="9">The sequence shown here is derived from an EMBL/GenBank/DDBJ whole genome shotgun (WGS) entry which is preliminary data.</text>
</comment>
<dbReference type="InterPro" id="IPR007197">
    <property type="entry name" value="rSAM"/>
</dbReference>
<dbReference type="GO" id="GO:0051539">
    <property type="term" value="F:4 iron, 4 sulfur cluster binding"/>
    <property type="evidence" value="ECO:0007669"/>
    <property type="project" value="UniProtKB-KW"/>
</dbReference>
<keyword evidence="2" id="KW-0949">S-adenosyl-L-methionine</keyword>
<keyword evidence="5" id="KW-0408">Iron</keyword>
<evidence type="ECO:0000256" key="3">
    <source>
        <dbReference type="ARBA" id="ARBA00022723"/>
    </source>
</evidence>
<dbReference type="CDD" id="cd01335">
    <property type="entry name" value="Radical_SAM"/>
    <property type="match status" value="1"/>
</dbReference>
<evidence type="ECO:0000256" key="4">
    <source>
        <dbReference type="ARBA" id="ARBA00022842"/>
    </source>
</evidence>
<accession>A0A0F9WJQ9</accession>
<dbReference type="SUPFAM" id="SSF102114">
    <property type="entry name" value="Radical SAM enzymes"/>
    <property type="match status" value="1"/>
</dbReference>
<dbReference type="PIRSF" id="PIRSF000370">
    <property type="entry name" value="QueE"/>
    <property type="match status" value="1"/>
</dbReference>
<proteinExistence type="inferred from homology"/>
<evidence type="ECO:0000256" key="6">
    <source>
        <dbReference type="ARBA" id="ARBA00023014"/>
    </source>
</evidence>